<dbReference type="AlphaFoldDB" id="A0A5C5FKH3"/>
<evidence type="ECO:0000313" key="3">
    <source>
        <dbReference type="Proteomes" id="UP000311382"/>
    </source>
</evidence>
<feature type="region of interest" description="Disordered" evidence="1">
    <location>
        <begin position="125"/>
        <end position="144"/>
    </location>
</feature>
<comment type="caution">
    <text evidence="2">The sequence shown here is derived from an EMBL/GenBank/DDBJ whole genome shotgun (WGS) entry which is preliminary data.</text>
</comment>
<organism evidence="2 3">
    <name type="scientific">Rhodotorula diobovata</name>
    <dbReference type="NCBI Taxonomy" id="5288"/>
    <lineage>
        <taxon>Eukaryota</taxon>
        <taxon>Fungi</taxon>
        <taxon>Dikarya</taxon>
        <taxon>Basidiomycota</taxon>
        <taxon>Pucciniomycotina</taxon>
        <taxon>Microbotryomycetes</taxon>
        <taxon>Sporidiobolales</taxon>
        <taxon>Sporidiobolaceae</taxon>
        <taxon>Rhodotorula</taxon>
    </lineage>
</organism>
<dbReference type="EMBL" id="SOZI01000229">
    <property type="protein sequence ID" value="TNY17205.1"/>
    <property type="molecule type" value="Genomic_DNA"/>
</dbReference>
<proteinExistence type="predicted"/>
<dbReference type="Proteomes" id="UP000311382">
    <property type="component" value="Unassembled WGS sequence"/>
</dbReference>
<protein>
    <submittedName>
        <fullName evidence="2">Uncharacterized protein</fullName>
    </submittedName>
</protein>
<name>A0A5C5FKH3_9BASI</name>
<accession>A0A5C5FKH3</accession>
<gene>
    <name evidence="2" type="ORF">DMC30DRAFT_133786</name>
</gene>
<keyword evidence="3" id="KW-1185">Reference proteome</keyword>
<reference evidence="2 3" key="1">
    <citation type="submission" date="2019-03" db="EMBL/GenBank/DDBJ databases">
        <title>Rhodosporidium diobovatum UCD-FST 08-225 genome sequencing, assembly, and annotation.</title>
        <authorList>
            <person name="Fakankun I.U."/>
            <person name="Fristensky B."/>
            <person name="Levin D.B."/>
        </authorList>
    </citation>
    <scope>NUCLEOTIDE SEQUENCE [LARGE SCALE GENOMIC DNA]</scope>
    <source>
        <strain evidence="2 3">UCD-FST 08-225</strain>
    </source>
</reference>
<sequence>MGATRELVSGSRFVALDRRTATRFLVSGAAETSKVWSALLLPVLSAVEKCSFGYTADLEGDTRSAREPRSRVQLARRTSRHGLVHILKHRGPSDKKVKAGATINVKISPPARTSASSKGDAKVVAPVTHGGTNDEDHSGASSSSDLLVVPRGQACVRGHFHMPCLSLLSSSSPSSSLPSVVERGRRLVVARGRRHVAGQGVARRTRPKDLGDLSHEDHVSRT</sequence>
<evidence type="ECO:0000256" key="1">
    <source>
        <dbReference type="SAM" id="MobiDB-lite"/>
    </source>
</evidence>
<feature type="compositionally biased region" description="Basic and acidic residues" evidence="1">
    <location>
        <begin position="207"/>
        <end position="222"/>
    </location>
</feature>
<feature type="region of interest" description="Disordered" evidence="1">
    <location>
        <begin position="192"/>
        <end position="222"/>
    </location>
</feature>
<evidence type="ECO:0000313" key="2">
    <source>
        <dbReference type="EMBL" id="TNY17205.1"/>
    </source>
</evidence>